<dbReference type="Gene3D" id="3.40.50.10810">
    <property type="entry name" value="Tandem AAA-ATPase domain"/>
    <property type="match status" value="1"/>
</dbReference>
<proteinExistence type="predicted"/>
<keyword evidence="3" id="KW-0347">Helicase</keyword>
<evidence type="ECO:0000256" key="5">
    <source>
        <dbReference type="SAM" id="MobiDB-lite"/>
    </source>
</evidence>
<dbReference type="InterPro" id="IPR014001">
    <property type="entry name" value="Helicase_ATP-bd"/>
</dbReference>
<dbReference type="Pfam" id="PF00176">
    <property type="entry name" value="SNF2-rel_dom"/>
    <property type="match status" value="1"/>
</dbReference>
<gene>
    <name evidence="8" type="ORF">SAPIO_CDS10489</name>
</gene>
<dbReference type="HOGENOM" id="CLU_000315_3_3_1"/>
<dbReference type="OrthoDB" id="448448at2759"/>
<dbReference type="GO" id="GO:0006281">
    <property type="term" value="P:DNA repair"/>
    <property type="evidence" value="ECO:0007669"/>
    <property type="project" value="TreeGrafter"/>
</dbReference>
<dbReference type="SMART" id="SM00487">
    <property type="entry name" value="DEXDc"/>
    <property type="match status" value="1"/>
</dbReference>
<feature type="region of interest" description="Disordered" evidence="5">
    <location>
        <begin position="1"/>
        <end position="74"/>
    </location>
</feature>
<organism evidence="8 9">
    <name type="scientific">Pseudallescheria apiosperma</name>
    <name type="common">Scedosporium apiospermum</name>
    <dbReference type="NCBI Taxonomy" id="563466"/>
    <lineage>
        <taxon>Eukaryota</taxon>
        <taxon>Fungi</taxon>
        <taxon>Dikarya</taxon>
        <taxon>Ascomycota</taxon>
        <taxon>Pezizomycotina</taxon>
        <taxon>Sordariomycetes</taxon>
        <taxon>Hypocreomycetidae</taxon>
        <taxon>Microascales</taxon>
        <taxon>Microascaceae</taxon>
        <taxon>Scedosporium</taxon>
    </lineage>
</organism>
<dbReference type="PROSITE" id="PS51194">
    <property type="entry name" value="HELICASE_CTER"/>
    <property type="match status" value="1"/>
</dbReference>
<dbReference type="PANTHER" id="PTHR45626">
    <property type="entry name" value="TRANSCRIPTION TERMINATION FACTOR 2-RELATED"/>
    <property type="match status" value="1"/>
</dbReference>
<dbReference type="Proteomes" id="UP000028545">
    <property type="component" value="Unassembled WGS sequence"/>
</dbReference>
<dbReference type="RefSeq" id="XP_016638901.1">
    <property type="nucleotide sequence ID" value="XM_016784072.1"/>
</dbReference>
<evidence type="ECO:0000256" key="1">
    <source>
        <dbReference type="ARBA" id="ARBA00022741"/>
    </source>
</evidence>
<feature type="region of interest" description="Disordered" evidence="5">
    <location>
        <begin position="277"/>
        <end position="300"/>
    </location>
</feature>
<dbReference type="SUPFAM" id="SSF52540">
    <property type="entry name" value="P-loop containing nucleoside triphosphate hydrolases"/>
    <property type="match status" value="2"/>
</dbReference>
<dbReference type="SMART" id="SM00490">
    <property type="entry name" value="HELICc"/>
    <property type="match status" value="1"/>
</dbReference>
<feature type="region of interest" description="Disordered" evidence="5">
    <location>
        <begin position="851"/>
        <end position="872"/>
    </location>
</feature>
<feature type="compositionally biased region" description="Basic residues" evidence="5">
    <location>
        <begin position="608"/>
        <end position="619"/>
    </location>
</feature>
<dbReference type="InterPro" id="IPR027417">
    <property type="entry name" value="P-loop_NTPase"/>
</dbReference>
<feature type="region of interest" description="Disordered" evidence="5">
    <location>
        <begin position="583"/>
        <end position="635"/>
    </location>
</feature>
<dbReference type="GO" id="GO:0005634">
    <property type="term" value="C:nucleus"/>
    <property type="evidence" value="ECO:0007669"/>
    <property type="project" value="TreeGrafter"/>
</dbReference>
<feature type="domain" description="Helicase C-terminal" evidence="7">
    <location>
        <begin position="664"/>
        <end position="817"/>
    </location>
</feature>
<feature type="compositionally biased region" description="Acidic residues" evidence="5">
    <location>
        <begin position="584"/>
        <end position="596"/>
    </location>
</feature>
<keyword evidence="1" id="KW-0547">Nucleotide-binding</keyword>
<reference evidence="8 9" key="1">
    <citation type="journal article" date="2014" name="Genome Announc.">
        <title>Draft genome sequence of the pathogenic fungus Scedosporium apiospermum.</title>
        <authorList>
            <person name="Vandeputte P."/>
            <person name="Ghamrawi S."/>
            <person name="Rechenmann M."/>
            <person name="Iltis A."/>
            <person name="Giraud S."/>
            <person name="Fleury M."/>
            <person name="Thornton C."/>
            <person name="Delhaes L."/>
            <person name="Meyer W."/>
            <person name="Papon N."/>
            <person name="Bouchara J.P."/>
        </authorList>
    </citation>
    <scope>NUCLEOTIDE SEQUENCE [LARGE SCALE GENOMIC DNA]</scope>
    <source>
        <strain evidence="8 9">IHEM 14462</strain>
    </source>
</reference>
<dbReference type="PROSITE" id="PS51192">
    <property type="entry name" value="HELICASE_ATP_BIND_1"/>
    <property type="match status" value="1"/>
</dbReference>
<dbReference type="InterPro" id="IPR050628">
    <property type="entry name" value="SNF2_RAD54_helicase_TF"/>
</dbReference>
<evidence type="ECO:0000256" key="2">
    <source>
        <dbReference type="ARBA" id="ARBA00022801"/>
    </source>
</evidence>
<evidence type="ECO:0000259" key="7">
    <source>
        <dbReference type="PROSITE" id="PS51194"/>
    </source>
</evidence>
<dbReference type="OMA" id="PFVYLNG"/>
<keyword evidence="2" id="KW-0378">Hydrolase</keyword>
<dbReference type="Gene3D" id="3.40.50.300">
    <property type="entry name" value="P-loop containing nucleotide triphosphate hydrolases"/>
    <property type="match status" value="1"/>
</dbReference>
<dbReference type="PANTHER" id="PTHR45626:SF17">
    <property type="entry name" value="HELICASE-LIKE TRANSCRIPTION FACTOR"/>
    <property type="match status" value="1"/>
</dbReference>
<evidence type="ECO:0000256" key="4">
    <source>
        <dbReference type="ARBA" id="ARBA00022840"/>
    </source>
</evidence>
<dbReference type="GO" id="GO:0004386">
    <property type="term" value="F:helicase activity"/>
    <property type="evidence" value="ECO:0007669"/>
    <property type="project" value="UniProtKB-KW"/>
</dbReference>
<evidence type="ECO:0000313" key="8">
    <source>
        <dbReference type="EMBL" id="KEZ39102.1"/>
    </source>
</evidence>
<keyword evidence="9" id="KW-1185">Reference proteome</keyword>
<evidence type="ECO:0000313" key="9">
    <source>
        <dbReference type="Proteomes" id="UP000028545"/>
    </source>
</evidence>
<dbReference type="KEGG" id="sapo:SAPIO_CDS10489"/>
<dbReference type="CDD" id="cd18793">
    <property type="entry name" value="SF2_C_SNF"/>
    <property type="match status" value="1"/>
</dbReference>
<dbReference type="InterPro" id="IPR049730">
    <property type="entry name" value="SNF2/RAD54-like_C"/>
</dbReference>
<dbReference type="GO" id="GO:0016787">
    <property type="term" value="F:hydrolase activity"/>
    <property type="evidence" value="ECO:0007669"/>
    <property type="project" value="UniProtKB-KW"/>
</dbReference>
<dbReference type="Pfam" id="PF00271">
    <property type="entry name" value="Helicase_C"/>
    <property type="match status" value="1"/>
</dbReference>
<dbReference type="GeneID" id="27719690"/>
<dbReference type="VEuPathDB" id="FungiDB:SAPIO_CDS10489"/>
<feature type="compositionally biased region" description="Basic and acidic residues" evidence="5">
    <location>
        <begin position="43"/>
        <end position="60"/>
    </location>
</feature>
<name>A0A084FVJ0_PSEDA</name>
<protein>
    <submittedName>
        <fullName evidence="8">Uncharacterized protein</fullName>
    </submittedName>
</protein>
<dbReference type="AlphaFoldDB" id="A0A084FVJ0"/>
<accession>A0A084FVJ0</accession>
<evidence type="ECO:0000256" key="3">
    <source>
        <dbReference type="ARBA" id="ARBA00022806"/>
    </source>
</evidence>
<dbReference type="GO" id="GO:0005524">
    <property type="term" value="F:ATP binding"/>
    <property type="evidence" value="ECO:0007669"/>
    <property type="project" value="UniProtKB-KW"/>
</dbReference>
<evidence type="ECO:0000259" key="6">
    <source>
        <dbReference type="PROSITE" id="PS51192"/>
    </source>
</evidence>
<feature type="domain" description="Helicase ATP-binding" evidence="6">
    <location>
        <begin position="174"/>
        <end position="367"/>
    </location>
</feature>
<dbReference type="InterPro" id="IPR000330">
    <property type="entry name" value="SNF2_N"/>
</dbReference>
<keyword evidence="4" id="KW-0067">ATP-binding</keyword>
<dbReference type="EMBL" id="JOWA01000165">
    <property type="protein sequence ID" value="KEZ39102.1"/>
    <property type="molecule type" value="Genomic_DNA"/>
</dbReference>
<comment type="caution">
    <text evidence="8">The sequence shown here is derived from an EMBL/GenBank/DDBJ whole genome shotgun (WGS) entry which is preliminary data.</text>
</comment>
<sequence length="872" mass="97344">MDKQALRPTPSMGFGLSMTSSDEAHSPDSLAPTSFLEYDDSNVDGKAKRPREEAGVEPKTKRVKAASGKNPRAKVKYRGMSQKMANGLYQQIIKPRNLGVGAVSGSAVAGGKPFALDEIVEEREGVSLGNALLRFKDRILPSSPSEGPYLLQGISSPLSPIQITTIHWMIGRESSRGVHGQGGILAHGMGVGKTLMALGLMIVNKTGLTYKKNKGQCATLVIAPSDAVIEHWLEECWKHASEFFPSSSMARYRDLRKLDNVEAIRQYKVVLPADKRTKRKNAQWPQESQPAPGAHMHSTADTPTPLIFQAEWHRVILDEGHSIKNDKSLTFRAVAALKKRHGWAITATPLSNDKDELFPYFNFIGIKDSESMERFREVYFPQKVASANLRKTLATVMTRYQASDSFLRKEVAPLPPSHVSTIACQPSEEERVILGFLETRIKSSATKSLEDSIVKEENAKVAMKRAKSSISGLFHIYRFAAIHPFMLERAIIDQFDILDVKEIIEKMARIKSPASRHLREILELALYDKELRGQRCLSCLKECETLRMELFRASCGHMFCGMCFMKKFSMYATLSAPILHREEDDGEEEGGEDGDLNDWSSAQQAKKPAGRGRGKKVQKKSPGPGTDIHGNEPNLDFNKSRFLNYSDRFIKKNQSVVPSAKLAKLQSLLRQWSNEAPNDKIIVFTQFMLVARMAGRVARLENLPFLYYTGDMSDTSKKAALDTFRNDPSVKVLVASLMCGGQALNITAANRVVLMELWWNSPAEEQAFSRTYRIGQEKDVYFVRLTTEGTKDDDMLEIQQSKEANLSNCLMTEKPGMSNHSYLKILSLVGNPIEDEFGRIIGIEKPLESYHEGNYEEQTSVDEGSGGEDLGE</sequence>
<dbReference type="InterPro" id="IPR001650">
    <property type="entry name" value="Helicase_C-like"/>
</dbReference>
<dbReference type="InterPro" id="IPR038718">
    <property type="entry name" value="SNF2-like_sf"/>
</dbReference>
<dbReference type="GO" id="GO:0008094">
    <property type="term" value="F:ATP-dependent activity, acting on DNA"/>
    <property type="evidence" value="ECO:0007669"/>
    <property type="project" value="TreeGrafter"/>
</dbReference>